<feature type="transmembrane region" description="Helical" evidence="2">
    <location>
        <begin position="107"/>
        <end position="129"/>
    </location>
</feature>
<dbReference type="InterPro" id="IPR050879">
    <property type="entry name" value="Acyltransferase_3"/>
</dbReference>
<evidence type="ECO:0000313" key="4">
    <source>
        <dbReference type="EMBL" id="MFC5886194.1"/>
    </source>
</evidence>
<feature type="transmembrane region" description="Helical" evidence="2">
    <location>
        <begin position="149"/>
        <end position="170"/>
    </location>
</feature>
<dbReference type="EMBL" id="JBHSOD010000015">
    <property type="protein sequence ID" value="MFC5886194.1"/>
    <property type="molecule type" value="Genomic_DNA"/>
</dbReference>
<feature type="region of interest" description="Disordered" evidence="1">
    <location>
        <begin position="441"/>
        <end position="479"/>
    </location>
</feature>
<evidence type="ECO:0000313" key="5">
    <source>
        <dbReference type="Proteomes" id="UP001596067"/>
    </source>
</evidence>
<evidence type="ECO:0000259" key="3">
    <source>
        <dbReference type="Pfam" id="PF01757"/>
    </source>
</evidence>
<accession>A0ABW1EZS9</accession>
<organism evidence="4 5">
    <name type="scientific">Kitasatospora aburaviensis</name>
    <dbReference type="NCBI Taxonomy" id="67265"/>
    <lineage>
        <taxon>Bacteria</taxon>
        <taxon>Bacillati</taxon>
        <taxon>Actinomycetota</taxon>
        <taxon>Actinomycetes</taxon>
        <taxon>Kitasatosporales</taxon>
        <taxon>Streptomycetaceae</taxon>
        <taxon>Kitasatospora</taxon>
    </lineage>
</organism>
<dbReference type="RefSeq" id="WP_313764698.1">
    <property type="nucleotide sequence ID" value="NZ_BAAAVH010000071.1"/>
</dbReference>
<feature type="compositionally biased region" description="Gly residues" evidence="1">
    <location>
        <begin position="467"/>
        <end position="479"/>
    </location>
</feature>
<feature type="transmembrane region" description="Helical" evidence="2">
    <location>
        <begin position="214"/>
        <end position="231"/>
    </location>
</feature>
<keyword evidence="4" id="KW-0808">Transferase</keyword>
<keyword evidence="4" id="KW-0012">Acyltransferase</keyword>
<feature type="domain" description="Acyltransferase 3" evidence="3">
    <location>
        <begin position="28"/>
        <end position="408"/>
    </location>
</feature>
<dbReference type="PANTHER" id="PTHR23028">
    <property type="entry name" value="ACETYLTRANSFERASE"/>
    <property type="match status" value="1"/>
</dbReference>
<feature type="compositionally biased region" description="Low complexity" evidence="1">
    <location>
        <begin position="441"/>
        <end position="455"/>
    </location>
</feature>
<proteinExistence type="predicted"/>
<feature type="transmembrane region" description="Helical" evidence="2">
    <location>
        <begin position="290"/>
        <end position="308"/>
    </location>
</feature>
<keyword evidence="2" id="KW-0472">Membrane</keyword>
<dbReference type="EC" id="2.3.-.-" evidence="4"/>
<dbReference type="PANTHER" id="PTHR23028:SF131">
    <property type="entry name" value="BLR2367 PROTEIN"/>
    <property type="match status" value="1"/>
</dbReference>
<feature type="transmembrane region" description="Helical" evidence="2">
    <location>
        <begin position="27"/>
        <end position="46"/>
    </location>
</feature>
<keyword evidence="2" id="KW-0812">Transmembrane</keyword>
<dbReference type="Proteomes" id="UP001596067">
    <property type="component" value="Unassembled WGS sequence"/>
</dbReference>
<evidence type="ECO:0000256" key="2">
    <source>
        <dbReference type="SAM" id="Phobius"/>
    </source>
</evidence>
<feature type="transmembrane region" description="Helical" evidence="2">
    <location>
        <begin position="389"/>
        <end position="410"/>
    </location>
</feature>
<feature type="transmembrane region" description="Helical" evidence="2">
    <location>
        <begin position="320"/>
        <end position="339"/>
    </location>
</feature>
<comment type="caution">
    <text evidence="4">The sequence shown here is derived from an EMBL/GenBank/DDBJ whole genome shotgun (WGS) entry which is preliminary data.</text>
</comment>
<reference evidence="5" key="1">
    <citation type="journal article" date="2019" name="Int. J. Syst. Evol. Microbiol.">
        <title>The Global Catalogue of Microorganisms (GCM) 10K type strain sequencing project: providing services to taxonomists for standard genome sequencing and annotation.</title>
        <authorList>
            <consortium name="The Broad Institute Genomics Platform"/>
            <consortium name="The Broad Institute Genome Sequencing Center for Infectious Disease"/>
            <person name="Wu L."/>
            <person name="Ma J."/>
        </authorList>
    </citation>
    <scope>NUCLEOTIDE SEQUENCE [LARGE SCALE GENOMIC DNA]</scope>
    <source>
        <strain evidence="5">CGMCC 4.1469</strain>
    </source>
</reference>
<feature type="transmembrane region" description="Helical" evidence="2">
    <location>
        <begin position="66"/>
        <end position="86"/>
    </location>
</feature>
<dbReference type="Pfam" id="PF01757">
    <property type="entry name" value="Acyl_transf_3"/>
    <property type="match status" value="1"/>
</dbReference>
<feature type="transmembrane region" description="Helical" evidence="2">
    <location>
        <begin position="261"/>
        <end position="278"/>
    </location>
</feature>
<sequence length="479" mass="52274">MKTIRQLSARRAGGSAKAQAGRPASRLGWLDALRGVAALVVALHHFDVLKMLPDRMAAFIWWHADLGLYGVMLFFLVSGYIIPASLERRGDMRQFWIGRFFRLWPPIVFGIVVALAIIPKGDGSVALFATDHDLVYLAANSTMLQDFMGVWNGLGVMWTLSYEMVFYYMVTALFAVGQHRRSGPLAVGFAAVALLFGTSIASHTLTHDVTSTRNLVWGSVLIVVFAFACILSGRQNLTRIGAITLGLLGFVLMYNNSRAPMYQTLMIFATMFAGTVLYRAENRQIDRLQAILCCGFVIAAGVAVAWMYNRDGMEQNTWTAGWRAWAGSYLAAWITFGIGMALRKRRFPKPLTWLGAISFSLYLLHVPLVHTLQHLLEVPKVPPTTGGKLIWTVEYLAVIMLASWVMYRLVELPVQKLGKKVSKAVDRRWPAVDPLVAAAAPSGATGASGASGAAPDRTEPPVPVEVGAGGAGGPGHRGH</sequence>
<name>A0ABW1EZS9_9ACTN</name>
<feature type="transmembrane region" description="Helical" evidence="2">
    <location>
        <begin position="182"/>
        <end position="202"/>
    </location>
</feature>
<protein>
    <submittedName>
        <fullName evidence="4">Acyltransferase family protein</fullName>
        <ecNumber evidence="4">2.3.-.-</ecNumber>
    </submittedName>
</protein>
<feature type="transmembrane region" description="Helical" evidence="2">
    <location>
        <begin position="238"/>
        <end position="255"/>
    </location>
</feature>
<dbReference type="GO" id="GO:0016746">
    <property type="term" value="F:acyltransferase activity"/>
    <property type="evidence" value="ECO:0007669"/>
    <property type="project" value="UniProtKB-KW"/>
</dbReference>
<gene>
    <name evidence="4" type="ORF">ACFP0N_14580</name>
</gene>
<dbReference type="InterPro" id="IPR002656">
    <property type="entry name" value="Acyl_transf_3_dom"/>
</dbReference>
<keyword evidence="5" id="KW-1185">Reference proteome</keyword>
<keyword evidence="2" id="KW-1133">Transmembrane helix</keyword>
<evidence type="ECO:0000256" key="1">
    <source>
        <dbReference type="SAM" id="MobiDB-lite"/>
    </source>
</evidence>
<feature type="transmembrane region" description="Helical" evidence="2">
    <location>
        <begin position="351"/>
        <end position="369"/>
    </location>
</feature>